<reference evidence="3 4" key="1">
    <citation type="submission" date="2019-03" db="EMBL/GenBank/DDBJ databases">
        <title>Genomic Encyclopedia of Type Strains, Phase IV (KMG-IV): sequencing the most valuable type-strain genomes for metagenomic binning, comparative biology and taxonomic classification.</title>
        <authorList>
            <person name="Goeker M."/>
        </authorList>
    </citation>
    <scope>NUCLEOTIDE SEQUENCE [LARGE SCALE GENOMIC DNA]</scope>
    <source>
        <strain evidence="3 4">DSM 16998</strain>
    </source>
</reference>
<accession>A0A4R6QPD4</accession>
<protein>
    <submittedName>
        <fullName evidence="3">Putative secreted protein with PEP-CTERM sorting signal</fullName>
    </submittedName>
</protein>
<sequence>MKSAVLAAAAALAISPAFAQTAIAPGGSASFNIPGLVSLYQVFGHSGSVVGASSDAPYVTFSAGAGNVFTFTSVTGGLNCCGNPGDLATPEGGNWLGPASTIGGINGISDAFGNTQLPLVAMFGSESDPFGNAAPAALPAWDANNPLSQAPGLYQVFFVGDGRAGFNNAAGALLTFTAPTNATRLYIGFVDAGNFSGTSAYYFDNPGSMDATVTLAVPEPGSYALMGLGLLGLALARRRRG</sequence>
<evidence type="ECO:0000259" key="2">
    <source>
        <dbReference type="Pfam" id="PF07589"/>
    </source>
</evidence>
<keyword evidence="1" id="KW-0732">Signal</keyword>
<feature type="domain" description="Ice-binding protein C-terminal" evidence="2">
    <location>
        <begin position="216"/>
        <end position="239"/>
    </location>
</feature>
<evidence type="ECO:0000313" key="4">
    <source>
        <dbReference type="Proteomes" id="UP000295361"/>
    </source>
</evidence>
<dbReference type="NCBIfam" id="TIGR02595">
    <property type="entry name" value="PEP_CTERM"/>
    <property type="match status" value="1"/>
</dbReference>
<comment type="caution">
    <text evidence="3">The sequence shown here is derived from an EMBL/GenBank/DDBJ whole genome shotgun (WGS) entry which is preliminary data.</text>
</comment>
<dbReference type="Pfam" id="PF07589">
    <property type="entry name" value="PEP-CTERM"/>
    <property type="match status" value="1"/>
</dbReference>
<gene>
    <name evidence="3" type="ORF">DES47_10332</name>
</gene>
<keyword evidence="4" id="KW-1185">Reference proteome</keyword>
<dbReference type="Proteomes" id="UP000295361">
    <property type="component" value="Unassembled WGS sequence"/>
</dbReference>
<feature type="chain" id="PRO_5020716413" evidence="1">
    <location>
        <begin position="20"/>
        <end position="241"/>
    </location>
</feature>
<dbReference type="InterPro" id="IPR013424">
    <property type="entry name" value="Ice-binding_C"/>
</dbReference>
<dbReference type="AlphaFoldDB" id="A0A4R6QPD4"/>
<dbReference type="EMBL" id="SNXS01000003">
    <property type="protein sequence ID" value="TDP71054.1"/>
    <property type="molecule type" value="Genomic_DNA"/>
</dbReference>
<name>A0A4R6QPD4_9BURK</name>
<proteinExistence type="predicted"/>
<feature type="signal peptide" evidence="1">
    <location>
        <begin position="1"/>
        <end position="19"/>
    </location>
</feature>
<dbReference type="RefSeq" id="WP_243748271.1">
    <property type="nucleotide sequence ID" value="NZ_SNXS01000003.1"/>
</dbReference>
<evidence type="ECO:0000256" key="1">
    <source>
        <dbReference type="SAM" id="SignalP"/>
    </source>
</evidence>
<dbReference type="InParanoid" id="A0A4R6QPD4"/>
<evidence type="ECO:0000313" key="3">
    <source>
        <dbReference type="EMBL" id="TDP71054.1"/>
    </source>
</evidence>
<organism evidence="3 4">
    <name type="scientific">Roseateles toxinivorans</name>
    <dbReference type="NCBI Taxonomy" id="270368"/>
    <lineage>
        <taxon>Bacteria</taxon>
        <taxon>Pseudomonadati</taxon>
        <taxon>Pseudomonadota</taxon>
        <taxon>Betaproteobacteria</taxon>
        <taxon>Burkholderiales</taxon>
        <taxon>Sphaerotilaceae</taxon>
        <taxon>Roseateles</taxon>
    </lineage>
</organism>